<reference evidence="2 3" key="1">
    <citation type="submission" date="2019-03" db="EMBL/GenBank/DDBJ databases">
        <title>First draft genome of Liparis tanakae, snailfish: a comprehensive survey of snailfish specific genes.</title>
        <authorList>
            <person name="Kim W."/>
            <person name="Song I."/>
            <person name="Jeong J.-H."/>
            <person name="Kim D."/>
            <person name="Kim S."/>
            <person name="Ryu S."/>
            <person name="Song J.Y."/>
            <person name="Lee S.K."/>
        </authorList>
    </citation>
    <scope>NUCLEOTIDE SEQUENCE [LARGE SCALE GENOMIC DNA]</scope>
    <source>
        <tissue evidence="2">Muscle</tissue>
    </source>
</reference>
<accession>A0A4Z2IWP9</accession>
<proteinExistence type="predicted"/>
<gene>
    <name evidence="2" type="ORF">EYF80_008129</name>
</gene>
<name>A0A4Z2IWP9_9TELE</name>
<evidence type="ECO:0000313" key="3">
    <source>
        <dbReference type="Proteomes" id="UP000314294"/>
    </source>
</evidence>
<feature type="region of interest" description="Disordered" evidence="1">
    <location>
        <begin position="29"/>
        <end position="89"/>
    </location>
</feature>
<keyword evidence="3" id="KW-1185">Reference proteome</keyword>
<feature type="compositionally biased region" description="Basic and acidic residues" evidence="1">
    <location>
        <begin position="79"/>
        <end position="89"/>
    </location>
</feature>
<protein>
    <submittedName>
        <fullName evidence="2">Uncharacterized protein</fullName>
    </submittedName>
</protein>
<evidence type="ECO:0000313" key="2">
    <source>
        <dbReference type="EMBL" id="TNN81683.1"/>
    </source>
</evidence>
<comment type="caution">
    <text evidence="2">The sequence shown here is derived from an EMBL/GenBank/DDBJ whole genome shotgun (WGS) entry which is preliminary data.</text>
</comment>
<dbReference type="EMBL" id="SRLO01000045">
    <property type="protein sequence ID" value="TNN81683.1"/>
    <property type="molecule type" value="Genomic_DNA"/>
</dbReference>
<feature type="compositionally biased region" description="Basic and acidic residues" evidence="1">
    <location>
        <begin position="46"/>
        <end position="55"/>
    </location>
</feature>
<dbReference type="Proteomes" id="UP000314294">
    <property type="component" value="Unassembled WGS sequence"/>
</dbReference>
<evidence type="ECO:0000256" key="1">
    <source>
        <dbReference type="SAM" id="MobiDB-lite"/>
    </source>
</evidence>
<organism evidence="2 3">
    <name type="scientific">Liparis tanakae</name>
    <name type="common">Tanaka's snailfish</name>
    <dbReference type="NCBI Taxonomy" id="230148"/>
    <lineage>
        <taxon>Eukaryota</taxon>
        <taxon>Metazoa</taxon>
        <taxon>Chordata</taxon>
        <taxon>Craniata</taxon>
        <taxon>Vertebrata</taxon>
        <taxon>Euteleostomi</taxon>
        <taxon>Actinopterygii</taxon>
        <taxon>Neopterygii</taxon>
        <taxon>Teleostei</taxon>
        <taxon>Neoteleostei</taxon>
        <taxon>Acanthomorphata</taxon>
        <taxon>Eupercaria</taxon>
        <taxon>Perciformes</taxon>
        <taxon>Cottioidei</taxon>
        <taxon>Cottales</taxon>
        <taxon>Liparidae</taxon>
        <taxon>Liparis</taxon>
    </lineage>
</organism>
<sequence>MAVPMMARRMMTPMMAPMMLPVVAPFPGRRKAYRSSPMTSDGEESSAGKEADFKDQGAALPSQSTMDDHSPSPPPAQKPGEDEVGVKEEEICLDGWLKLPQTSLRK</sequence>
<dbReference type="AlphaFoldDB" id="A0A4Z2IWP9"/>